<reference evidence="4" key="3">
    <citation type="submission" date="2025-08" db="UniProtKB">
        <authorList>
            <consortium name="Ensembl"/>
        </authorList>
    </citation>
    <scope>IDENTIFICATION</scope>
</reference>
<sequence length="158" mass="17863">MLLLQVVKAINSLLLWRVIHLGDMDLIMARFTSLGFPNCAGAIDGIHISIFTPEHQVALYINRKGYFSMVLQALVSHREQFTDIFVGWSGRAHDACVSCNSSLCRKLEAGTFFPHREYEVGDIQMPLCLMGDAAYPLMLWLMKPYTGHLDPTRDQFNA</sequence>
<dbReference type="Ensembl" id="ENSPSIT00000002569.1">
    <property type="protein sequence ID" value="ENSPSIP00000002560.1"/>
    <property type="gene ID" value="ENSPSIG00000002514.1"/>
</dbReference>
<dbReference type="EMBL" id="AGCU01054152">
    <property type="status" value="NOT_ANNOTATED_CDS"/>
    <property type="molecule type" value="Genomic_DNA"/>
</dbReference>
<evidence type="ECO:0000259" key="3">
    <source>
        <dbReference type="Pfam" id="PF13359"/>
    </source>
</evidence>
<keyword evidence="5" id="KW-1185">Reference proteome</keyword>
<dbReference type="GeneTree" id="ENSGT00940000163810"/>
<name>K7F3F0_PELSI</name>
<reference evidence="5" key="2">
    <citation type="journal article" date="2013" name="Nat. Genet.">
        <title>The draft genomes of soft-shell turtle and green sea turtle yield insights into the development and evolution of the turtle-specific body plan.</title>
        <authorList>
            <person name="Wang Z."/>
            <person name="Pascual-Anaya J."/>
            <person name="Zadissa A."/>
            <person name="Li W."/>
            <person name="Niimura Y."/>
            <person name="Huang Z."/>
            <person name="Li C."/>
            <person name="White S."/>
            <person name="Xiong Z."/>
            <person name="Fang D."/>
            <person name="Wang B."/>
            <person name="Ming Y."/>
            <person name="Chen Y."/>
            <person name="Zheng Y."/>
            <person name="Kuraku S."/>
            <person name="Pignatelli M."/>
            <person name="Herrero J."/>
            <person name="Beal K."/>
            <person name="Nozawa M."/>
            <person name="Li Q."/>
            <person name="Wang J."/>
            <person name="Zhang H."/>
            <person name="Yu L."/>
            <person name="Shigenobu S."/>
            <person name="Wang J."/>
            <person name="Liu J."/>
            <person name="Flicek P."/>
            <person name="Searle S."/>
            <person name="Wang J."/>
            <person name="Kuratani S."/>
            <person name="Yin Y."/>
            <person name="Aken B."/>
            <person name="Zhang G."/>
            <person name="Irie N."/>
        </authorList>
    </citation>
    <scope>NUCLEOTIDE SEQUENCE [LARGE SCALE GENOMIC DNA]</scope>
    <source>
        <strain evidence="5">Daiwa-1</strain>
    </source>
</reference>
<dbReference type="Proteomes" id="UP000007267">
    <property type="component" value="Unassembled WGS sequence"/>
</dbReference>
<organism evidence="4 5">
    <name type="scientific">Pelodiscus sinensis</name>
    <name type="common">Chinese softshell turtle</name>
    <name type="synonym">Trionyx sinensis</name>
    <dbReference type="NCBI Taxonomy" id="13735"/>
    <lineage>
        <taxon>Eukaryota</taxon>
        <taxon>Metazoa</taxon>
        <taxon>Chordata</taxon>
        <taxon>Craniata</taxon>
        <taxon>Vertebrata</taxon>
        <taxon>Euteleostomi</taxon>
        <taxon>Archelosauria</taxon>
        <taxon>Testudinata</taxon>
        <taxon>Testudines</taxon>
        <taxon>Cryptodira</taxon>
        <taxon>Trionychia</taxon>
        <taxon>Trionychidae</taxon>
        <taxon>Pelodiscus</taxon>
    </lineage>
</organism>
<dbReference type="HOGENOM" id="CLU_018552_5_1_1"/>
<evidence type="ECO:0000313" key="4">
    <source>
        <dbReference type="Ensembl" id="ENSPSIP00000002560.1"/>
    </source>
</evidence>
<reference evidence="5" key="1">
    <citation type="submission" date="2011-10" db="EMBL/GenBank/DDBJ databases">
        <authorList>
            <consortium name="Soft-shell Turtle Genome Consortium"/>
        </authorList>
    </citation>
    <scope>NUCLEOTIDE SEQUENCE [LARGE SCALE GENOMIC DNA]</scope>
    <source>
        <strain evidence="5">Daiwa-1</strain>
    </source>
</reference>
<accession>K7F3F0</accession>
<evidence type="ECO:0000313" key="5">
    <source>
        <dbReference type="Proteomes" id="UP000007267"/>
    </source>
</evidence>
<dbReference type="eggNOG" id="KOG4585">
    <property type="taxonomic scope" value="Eukaryota"/>
</dbReference>
<dbReference type="Pfam" id="PF13359">
    <property type="entry name" value="DDE_Tnp_4"/>
    <property type="match status" value="1"/>
</dbReference>
<keyword evidence="2" id="KW-0479">Metal-binding</keyword>
<dbReference type="InterPro" id="IPR027806">
    <property type="entry name" value="HARBI1_dom"/>
</dbReference>
<dbReference type="AlphaFoldDB" id="K7F3F0"/>
<proteinExistence type="predicted"/>
<feature type="domain" description="DDE Tnp4" evidence="3">
    <location>
        <begin position="43"/>
        <end position="156"/>
    </location>
</feature>
<protein>
    <recommendedName>
        <fullName evidence="3">DDE Tnp4 domain-containing protein</fullName>
    </recommendedName>
</protein>
<dbReference type="OMA" id="GIHISIF"/>
<evidence type="ECO:0000256" key="2">
    <source>
        <dbReference type="ARBA" id="ARBA00022723"/>
    </source>
</evidence>
<dbReference type="GO" id="GO:0046872">
    <property type="term" value="F:metal ion binding"/>
    <property type="evidence" value="ECO:0007669"/>
    <property type="project" value="UniProtKB-KW"/>
</dbReference>
<evidence type="ECO:0000256" key="1">
    <source>
        <dbReference type="ARBA" id="ARBA00001968"/>
    </source>
</evidence>
<comment type="cofactor">
    <cofactor evidence="1">
        <name>a divalent metal cation</name>
        <dbReference type="ChEBI" id="CHEBI:60240"/>
    </cofactor>
</comment>
<reference evidence="4" key="4">
    <citation type="submission" date="2025-09" db="UniProtKB">
        <authorList>
            <consortium name="Ensembl"/>
        </authorList>
    </citation>
    <scope>IDENTIFICATION</scope>
</reference>